<dbReference type="InterPro" id="IPR011110">
    <property type="entry name" value="Reg_prop"/>
</dbReference>
<dbReference type="Proteomes" id="UP000250831">
    <property type="component" value="Unassembled WGS sequence"/>
</dbReference>
<comment type="catalytic activity">
    <reaction evidence="1">
        <text>ATP + protein L-histidine = ADP + protein N-phospho-L-histidine.</text>
        <dbReference type="EC" id="2.7.13.3"/>
    </reaction>
</comment>
<dbReference type="SUPFAM" id="SSF55874">
    <property type="entry name" value="ATPase domain of HSP90 chaperone/DNA topoisomerase II/histidine kinase"/>
    <property type="match status" value="1"/>
</dbReference>
<dbReference type="EC" id="2.7.13.3" evidence="2"/>
<dbReference type="SUPFAM" id="SSF63829">
    <property type="entry name" value="Calcium-dependent phosphotriesterase"/>
    <property type="match status" value="3"/>
</dbReference>
<feature type="domain" description="HTH araC/xylS-type" evidence="9">
    <location>
        <begin position="1298"/>
        <end position="1398"/>
    </location>
</feature>
<evidence type="ECO:0000256" key="2">
    <source>
        <dbReference type="ARBA" id="ARBA00012438"/>
    </source>
</evidence>
<evidence type="ECO:0000256" key="8">
    <source>
        <dbReference type="SAM" id="Phobius"/>
    </source>
</evidence>
<protein>
    <recommendedName>
        <fullName evidence="2">histidine kinase</fullName>
        <ecNumber evidence="2">2.7.13.3</ecNumber>
    </recommendedName>
</protein>
<dbReference type="SUPFAM" id="SSF47384">
    <property type="entry name" value="Homodimeric domain of signal transducing histidine kinase"/>
    <property type="match status" value="1"/>
</dbReference>
<dbReference type="FunFam" id="1.10.287.130:FF:000045">
    <property type="entry name" value="Two-component system sensor histidine kinase/response regulator"/>
    <property type="match status" value="1"/>
</dbReference>
<dbReference type="PANTHER" id="PTHR43547:SF2">
    <property type="entry name" value="HYBRID SIGNAL TRANSDUCTION HISTIDINE KINASE C"/>
    <property type="match status" value="1"/>
</dbReference>
<dbReference type="PROSITE" id="PS50110">
    <property type="entry name" value="RESPONSE_REGULATORY"/>
    <property type="match status" value="1"/>
</dbReference>
<dbReference type="PROSITE" id="PS00041">
    <property type="entry name" value="HTH_ARAC_FAMILY_1"/>
    <property type="match status" value="1"/>
</dbReference>
<dbReference type="Pfam" id="PF00512">
    <property type="entry name" value="HisKA"/>
    <property type="match status" value="1"/>
</dbReference>
<dbReference type="Pfam" id="PF12833">
    <property type="entry name" value="HTH_18"/>
    <property type="match status" value="1"/>
</dbReference>
<evidence type="ECO:0000259" key="9">
    <source>
        <dbReference type="PROSITE" id="PS01124"/>
    </source>
</evidence>
<evidence type="ECO:0000259" key="11">
    <source>
        <dbReference type="PROSITE" id="PS50110"/>
    </source>
</evidence>
<dbReference type="InterPro" id="IPR036097">
    <property type="entry name" value="HisK_dim/P_sf"/>
</dbReference>
<keyword evidence="3 7" id="KW-0597">Phosphoprotein</keyword>
<keyword evidence="13" id="KW-1185">Reference proteome</keyword>
<dbReference type="InterPro" id="IPR005467">
    <property type="entry name" value="His_kinase_dom"/>
</dbReference>
<dbReference type="InterPro" id="IPR036890">
    <property type="entry name" value="HATPase_C_sf"/>
</dbReference>
<dbReference type="InterPro" id="IPR011123">
    <property type="entry name" value="Y_Y_Y"/>
</dbReference>
<dbReference type="GO" id="GO:0003700">
    <property type="term" value="F:DNA-binding transcription factor activity"/>
    <property type="evidence" value="ECO:0007669"/>
    <property type="project" value="InterPro"/>
</dbReference>
<keyword evidence="4" id="KW-0805">Transcription regulation</keyword>
<dbReference type="FunFam" id="2.60.40.10:FF:000791">
    <property type="entry name" value="Two-component system sensor histidine kinase/response regulator"/>
    <property type="match status" value="1"/>
</dbReference>
<evidence type="ECO:0000256" key="4">
    <source>
        <dbReference type="ARBA" id="ARBA00023015"/>
    </source>
</evidence>
<evidence type="ECO:0000256" key="7">
    <source>
        <dbReference type="PROSITE-ProRule" id="PRU00169"/>
    </source>
</evidence>
<dbReference type="SUPFAM" id="SSF52172">
    <property type="entry name" value="CheY-like"/>
    <property type="match status" value="1"/>
</dbReference>
<feature type="domain" description="Response regulatory" evidence="11">
    <location>
        <begin position="1152"/>
        <end position="1267"/>
    </location>
</feature>
<dbReference type="Pfam" id="PF07494">
    <property type="entry name" value="Reg_prop"/>
    <property type="match status" value="8"/>
</dbReference>
<evidence type="ECO:0000256" key="5">
    <source>
        <dbReference type="ARBA" id="ARBA00023125"/>
    </source>
</evidence>
<comment type="caution">
    <text evidence="12">The sequence shown here is derived from an EMBL/GenBank/DDBJ whole genome shotgun (WGS) entry which is preliminary data.</text>
</comment>
<dbReference type="SMART" id="SM00388">
    <property type="entry name" value="HisKA"/>
    <property type="match status" value="1"/>
</dbReference>
<dbReference type="InterPro" id="IPR003661">
    <property type="entry name" value="HisK_dim/P_dom"/>
</dbReference>
<dbReference type="Gene3D" id="3.40.50.2300">
    <property type="match status" value="1"/>
</dbReference>
<dbReference type="SMART" id="SM00342">
    <property type="entry name" value="HTH_ARAC"/>
    <property type="match status" value="1"/>
</dbReference>
<evidence type="ECO:0000259" key="10">
    <source>
        <dbReference type="PROSITE" id="PS50109"/>
    </source>
</evidence>
<dbReference type="GO" id="GO:0043565">
    <property type="term" value="F:sequence-specific DNA binding"/>
    <property type="evidence" value="ECO:0007669"/>
    <property type="project" value="InterPro"/>
</dbReference>
<reference evidence="12 13" key="1">
    <citation type="submission" date="2018-04" db="EMBL/GenBank/DDBJ databases">
        <title>Sphingobacterium sp. M46 Genome.</title>
        <authorList>
            <person name="Cheng J."/>
            <person name="Li Y."/>
        </authorList>
    </citation>
    <scope>NUCLEOTIDE SEQUENCE [LARGE SCALE GENOMIC DNA]</scope>
    <source>
        <strain evidence="12 13">M46</strain>
    </source>
</reference>
<dbReference type="CDD" id="cd17574">
    <property type="entry name" value="REC_OmpR"/>
    <property type="match status" value="1"/>
</dbReference>
<dbReference type="InterPro" id="IPR004358">
    <property type="entry name" value="Sig_transdc_His_kin-like_C"/>
</dbReference>
<dbReference type="Pfam" id="PF07495">
    <property type="entry name" value="Y_Y_Y"/>
    <property type="match status" value="1"/>
</dbReference>
<dbReference type="SUPFAM" id="SSF46689">
    <property type="entry name" value="Homeodomain-like"/>
    <property type="match status" value="1"/>
</dbReference>
<dbReference type="InterPro" id="IPR013783">
    <property type="entry name" value="Ig-like_fold"/>
</dbReference>
<dbReference type="InterPro" id="IPR011006">
    <property type="entry name" value="CheY-like_superfamily"/>
</dbReference>
<dbReference type="InterPro" id="IPR018060">
    <property type="entry name" value="HTH_AraC"/>
</dbReference>
<gene>
    <name evidence="12" type="ORF">DCO56_07510</name>
</gene>
<dbReference type="InterPro" id="IPR001789">
    <property type="entry name" value="Sig_transdc_resp-reg_receiver"/>
</dbReference>
<dbReference type="PROSITE" id="PS01124">
    <property type="entry name" value="HTH_ARAC_FAMILY_2"/>
    <property type="match status" value="1"/>
</dbReference>
<accession>A0A363NVP6</accession>
<dbReference type="SMART" id="SM00448">
    <property type="entry name" value="REC"/>
    <property type="match status" value="1"/>
</dbReference>
<keyword evidence="8" id="KW-1133">Transmembrane helix</keyword>
<evidence type="ECO:0000256" key="3">
    <source>
        <dbReference type="ARBA" id="ARBA00022553"/>
    </source>
</evidence>
<dbReference type="Gene3D" id="3.30.565.10">
    <property type="entry name" value="Histidine kinase-like ATPase, C-terminal domain"/>
    <property type="match status" value="1"/>
</dbReference>
<dbReference type="GO" id="GO:0000155">
    <property type="term" value="F:phosphorelay sensor kinase activity"/>
    <property type="evidence" value="ECO:0007669"/>
    <property type="project" value="InterPro"/>
</dbReference>
<keyword evidence="6" id="KW-0804">Transcription</keyword>
<keyword evidence="8" id="KW-0812">Transmembrane</keyword>
<sequence>MIIFSLSISIIFLMMPLRIYILWVFSSLITFSISHAQEKNYRFLHLDVNEGLSQGSVFAIEQDHLGFMWIGTRDGLNKYDGRKFTIYRSNPQDSLSLEHNFIQAITEDKKKRLWVGTTGGLNLYNRDADNFARISLPVVESNSGKIEVNVHQIFQDSKDLIWVATNVGLYRIKEGAHLEAELVFNEITVEGSNGRSYFRNFRTIYEDGKKRLWLCTDDAIVLMQSASRGGNRLKVLRTYFNQKGLINKVNQRFQAVLEFAPGVFWVGTKYNGIKIINENTGEVSSLMGHDSQTANLANQDVRSLKKADDGSIWIGTFNGLYLYRNGKLLFIQADDNNPNSLSNNSIRPIFQDKRGSIWIGTYFGGINIYDKDIPNFQNFTHQSRRNSLSYNVVSAFLENPNGELVIGTEGGGLNYFNRYNGSFFNERHDKNNAGSLSHNNVKSICRDREGNLWVGTYDGGLNLRRKGQQVYEHFRFDPNAANGLANNNVYALLEDRQGDIWIGTFGGGLQVQRKNQKSGYFQTFNVAGKQLSSNMVRALMEDSSGNLWIGTSNGLNLKIAGTDKFISFLNHKNDSLSISGNDIISIHEDRKGQIWIGTYMGGLNRYLPEKKAFKRFNKQNGLPINNVFGILSDLKNKLWLSTNTGITCFDPQAGSVRSYTKVDGLPGNEYIQNAATILRNGKFAFGSFSGFTLFNPDSLSVNSYVPPIQFTDLKLFNRTVRPDVDGVIAKDISMIDELVLDHNQNVFSLEFSVLNYVHPEKNQYAYYLKGFDQDWNYVTNPVATYTNLDPGNYELWIKGSNNDGIWNDKPRVLKIRILPAPWKTWWAYTGYFLILGFVVFLIIRFFHGRNKLRRDLLIRKLASEKQEELHEAKLNFFTNISHEFRTPLSLIIGPLNQLKTDHSLSEYAKEHLGYATRNADRLMNLVNQLLDFRKQEGGKMKLNYQKVLVAEYLKNVLLNFHFIAEKNNIQFFLENNIPVDYRTTLDPEQFEKVLVNLIYNAFKFTDKGGRIKVQSELQDVGGDTRLLISVWDSGRGIPAKDIPHVFEQFYQANTDRIVATSSGIGLALSRSIIHLHGGLLTVESNMAKEALAYNTVFRISLPQQNLSMDTSSTTDLLTDMAESDVTVHTDQQVDDHDKNDIEAEHIADEKPVILVAEDNVELRCFLSENLRKKYVVLEANDGNEALALVHTRQPDIIISDVTMPNCDGITLLQQIKNDNSTNHIPVILLTARTADPYITEAFEVGTDDYITKPFSMPHLIQKIANIIQTRKRLEEKFVQNYLLGGQGTETTERTRFLDQVLGIVEENLGCENFGVQELTKAIGVSRSVLYRKIKQQTGLNLVEFINMVRLKKAAHILVHNSELSISEVAYQVGFNDPKYFSKTFKKFYKESPRTYIEKLNVKEN</sequence>
<feature type="transmembrane region" description="Helical" evidence="8">
    <location>
        <begin position="825"/>
        <end position="846"/>
    </location>
</feature>
<dbReference type="PANTHER" id="PTHR43547">
    <property type="entry name" value="TWO-COMPONENT HISTIDINE KINASE"/>
    <property type="match status" value="1"/>
</dbReference>
<dbReference type="PRINTS" id="PR00344">
    <property type="entry name" value="BCTRLSENSOR"/>
</dbReference>
<dbReference type="SMART" id="SM00387">
    <property type="entry name" value="HATPase_c"/>
    <property type="match status" value="1"/>
</dbReference>
<dbReference type="Gene3D" id="1.10.10.60">
    <property type="entry name" value="Homeodomain-like"/>
    <property type="match status" value="2"/>
</dbReference>
<dbReference type="InterPro" id="IPR018062">
    <property type="entry name" value="HTH_AraC-typ_CS"/>
</dbReference>
<proteinExistence type="predicted"/>
<dbReference type="Gene3D" id="2.60.40.10">
    <property type="entry name" value="Immunoglobulins"/>
    <property type="match status" value="1"/>
</dbReference>
<dbReference type="Gene3D" id="1.10.287.130">
    <property type="match status" value="1"/>
</dbReference>
<dbReference type="InterPro" id="IPR015943">
    <property type="entry name" value="WD40/YVTN_repeat-like_dom_sf"/>
</dbReference>
<feature type="modified residue" description="4-aspartylphosphate" evidence="7">
    <location>
        <position position="1200"/>
    </location>
</feature>
<evidence type="ECO:0000313" key="12">
    <source>
        <dbReference type="EMBL" id="PUV24803.1"/>
    </source>
</evidence>
<evidence type="ECO:0000256" key="1">
    <source>
        <dbReference type="ARBA" id="ARBA00000085"/>
    </source>
</evidence>
<dbReference type="EMBL" id="QCXX01000002">
    <property type="protein sequence ID" value="PUV24803.1"/>
    <property type="molecule type" value="Genomic_DNA"/>
</dbReference>
<dbReference type="InterPro" id="IPR009057">
    <property type="entry name" value="Homeodomain-like_sf"/>
</dbReference>
<dbReference type="CDD" id="cd00082">
    <property type="entry name" value="HisKA"/>
    <property type="match status" value="1"/>
</dbReference>
<dbReference type="Pfam" id="PF02518">
    <property type="entry name" value="HATPase_c"/>
    <property type="match status" value="1"/>
</dbReference>
<dbReference type="OrthoDB" id="9809670at2"/>
<organism evidence="12 13">
    <name type="scientific">Sphingobacterium athyrii</name>
    <dbReference type="NCBI Taxonomy" id="2152717"/>
    <lineage>
        <taxon>Bacteria</taxon>
        <taxon>Pseudomonadati</taxon>
        <taxon>Bacteroidota</taxon>
        <taxon>Sphingobacteriia</taxon>
        <taxon>Sphingobacteriales</taxon>
        <taxon>Sphingobacteriaceae</taxon>
        <taxon>Sphingobacterium</taxon>
    </lineage>
</organism>
<keyword evidence="5" id="KW-0238">DNA-binding</keyword>
<dbReference type="Gene3D" id="2.130.10.10">
    <property type="entry name" value="YVTN repeat-like/Quinoprotein amine dehydrogenase"/>
    <property type="match status" value="2"/>
</dbReference>
<keyword evidence="8" id="KW-0472">Membrane</keyword>
<dbReference type="InterPro" id="IPR003594">
    <property type="entry name" value="HATPase_dom"/>
</dbReference>
<evidence type="ECO:0000256" key="6">
    <source>
        <dbReference type="ARBA" id="ARBA00023163"/>
    </source>
</evidence>
<name>A0A363NVP6_9SPHI</name>
<evidence type="ECO:0000313" key="13">
    <source>
        <dbReference type="Proteomes" id="UP000250831"/>
    </source>
</evidence>
<feature type="domain" description="Histidine kinase" evidence="10">
    <location>
        <begin position="879"/>
        <end position="1105"/>
    </location>
</feature>
<dbReference type="Pfam" id="PF00072">
    <property type="entry name" value="Response_reg"/>
    <property type="match status" value="1"/>
</dbReference>
<dbReference type="PROSITE" id="PS50109">
    <property type="entry name" value="HIS_KIN"/>
    <property type="match status" value="1"/>
</dbReference>